<gene>
    <name evidence="5" type="primary">ppa</name>
    <name evidence="6" type="ORF">EOI86_13185</name>
</gene>
<dbReference type="GO" id="GO:0004427">
    <property type="term" value="F:inorganic diphosphate phosphatase activity"/>
    <property type="evidence" value="ECO:0007669"/>
    <property type="project" value="UniProtKB-UniRule"/>
</dbReference>
<feature type="binding site" evidence="5">
    <location>
        <position position="44"/>
    </location>
    <ligand>
        <name>substrate</name>
    </ligand>
</feature>
<comment type="cofactor">
    <cofactor evidence="1 5">
        <name>Mg(2+)</name>
        <dbReference type="ChEBI" id="CHEBI:18420"/>
    </cofactor>
</comment>
<dbReference type="InterPro" id="IPR008162">
    <property type="entry name" value="Pyrophosphatase"/>
</dbReference>
<dbReference type="PANTHER" id="PTHR10286">
    <property type="entry name" value="INORGANIC PYROPHOSPHATASE"/>
    <property type="match status" value="1"/>
</dbReference>
<evidence type="ECO:0000256" key="5">
    <source>
        <dbReference type="HAMAP-Rule" id="MF_00209"/>
    </source>
</evidence>
<comment type="subunit">
    <text evidence="5">Homohexamer.</text>
</comment>
<sequence>MDVSKISIGENPPFDVNVIIEVPVGADPVKYELDKDSGAMYVDRFLYTAMHYPANYGFIPHTLSGDGDPTDVLVLSPLPVMPGAVVRSRPIGVMMMEDEAGLDEKILAVPHDKLHPYYNDVTSYRDLRQVLLDQIAHFFTHYKDLEKDKWAKVLRWGEAGEAHKLIEEGIEAANKAKDANVKAIGFTG</sequence>
<dbReference type="Proteomes" id="UP000287447">
    <property type="component" value="Unassembled WGS sequence"/>
</dbReference>
<evidence type="ECO:0000256" key="1">
    <source>
        <dbReference type="ARBA" id="ARBA00001946"/>
    </source>
</evidence>
<feature type="binding site" evidence="5">
    <location>
        <position position="66"/>
    </location>
    <ligand>
        <name>Mg(2+)</name>
        <dbReference type="ChEBI" id="CHEBI:18420"/>
        <label>1</label>
    </ligand>
</feature>
<keyword evidence="5" id="KW-0963">Cytoplasm</keyword>
<dbReference type="EC" id="3.6.1.1" evidence="5"/>
<proteinExistence type="inferred from homology"/>
<protein>
    <recommendedName>
        <fullName evidence="5">Inorganic pyrophosphatase</fullName>
        <ecNumber evidence="5">3.6.1.1</ecNumber>
    </recommendedName>
    <alternativeName>
        <fullName evidence="5">Pyrophosphate phospho-hydrolase</fullName>
        <shortName evidence="5">PPase</shortName>
    </alternativeName>
</protein>
<evidence type="ECO:0000313" key="7">
    <source>
        <dbReference type="Proteomes" id="UP000287447"/>
    </source>
</evidence>
<comment type="subcellular location">
    <subcellularLocation>
        <location evidence="5">Cytoplasm</location>
    </subcellularLocation>
</comment>
<feature type="binding site" evidence="5">
    <location>
        <position position="103"/>
    </location>
    <ligand>
        <name>Mg(2+)</name>
        <dbReference type="ChEBI" id="CHEBI:18420"/>
        <label>1</label>
    </ligand>
</feature>
<dbReference type="OrthoDB" id="5187599at2"/>
<feature type="binding site" evidence="5">
    <location>
        <position position="71"/>
    </location>
    <ligand>
        <name>Mg(2+)</name>
        <dbReference type="ChEBI" id="CHEBI:18420"/>
        <label>1</label>
    </ligand>
</feature>
<comment type="caution">
    <text evidence="6">The sequence shown here is derived from an EMBL/GenBank/DDBJ whole genome shotgun (WGS) entry which is preliminary data.</text>
</comment>
<dbReference type="GO" id="GO:0006796">
    <property type="term" value="P:phosphate-containing compound metabolic process"/>
    <property type="evidence" value="ECO:0007669"/>
    <property type="project" value="InterPro"/>
</dbReference>
<feature type="binding site" evidence="5">
    <location>
        <position position="56"/>
    </location>
    <ligand>
        <name>substrate</name>
    </ligand>
</feature>
<evidence type="ECO:0000313" key="6">
    <source>
        <dbReference type="EMBL" id="RVU36174.1"/>
    </source>
</evidence>
<feature type="binding site" evidence="5">
    <location>
        <position position="30"/>
    </location>
    <ligand>
        <name>substrate</name>
    </ligand>
</feature>
<dbReference type="InterPro" id="IPR036649">
    <property type="entry name" value="Pyrophosphatase_sf"/>
</dbReference>
<evidence type="ECO:0000256" key="3">
    <source>
        <dbReference type="ARBA" id="ARBA00022801"/>
    </source>
</evidence>
<dbReference type="GO" id="GO:0000287">
    <property type="term" value="F:magnesium ion binding"/>
    <property type="evidence" value="ECO:0007669"/>
    <property type="project" value="UniProtKB-UniRule"/>
</dbReference>
<keyword evidence="7" id="KW-1185">Reference proteome</keyword>
<comment type="function">
    <text evidence="5">Catalyzes the hydrolysis of inorganic pyrophosphate (PPi) forming two phosphate ions.</text>
</comment>
<comment type="similarity">
    <text evidence="5">Belongs to the PPase family.</text>
</comment>
<dbReference type="AlphaFoldDB" id="A0A437QNX4"/>
<dbReference type="SUPFAM" id="SSF50324">
    <property type="entry name" value="Inorganic pyrophosphatase"/>
    <property type="match status" value="1"/>
</dbReference>
<evidence type="ECO:0000256" key="2">
    <source>
        <dbReference type="ARBA" id="ARBA00022723"/>
    </source>
</evidence>
<comment type="catalytic activity">
    <reaction evidence="5">
        <text>diphosphate + H2O = 2 phosphate + H(+)</text>
        <dbReference type="Rhea" id="RHEA:24576"/>
        <dbReference type="ChEBI" id="CHEBI:15377"/>
        <dbReference type="ChEBI" id="CHEBI:15378"/>
        <dbReference type="ChEBI" id="CHEBI:33019"/>
        <dbReference type="ChEBI" id="CHEBI:43474"/>
        <dbReference type="EC" id="3.6.1.1"/>
    </reaction>
</comment>
<dbReference type="EMBL" id="SADE01000002">
    <property type="protein sequence ID" value="RVU36174.1"/>
    <property type="molecule type" value="Genomic_DNA"/>
</dbReference>
<dbReference type="Pfam" id="PF00719">
    <property type="entry name" value="Pyrophosphatase"/>
    <property type="match status" value="1"/>
</dbReference>
<dbReference type="CDD" id="cd00412">
    <property type="entry name" value="pyrophosphatase"/>
    <property type="match status" value="1"/>
</dbReference>
<dbReference type="Gene3D" id="3.90.80.10">
    <property type="entry name" value="Inorganic pyrophosphatase"/>
    <property type="match status" value="1"/>
</dbReference>
<dbReference type="GO" id="GO:0005737">
    <property type="term" value="C:cytoplasm"/>
    <property type="evidence" value="ECO:0007669"/>
    <property type="project" value="UniProtKB-SubCell"/>
</dbReference>
<evidence type="ECO:0000256" key="4">
    <source>
        <dbReference type="ARBA" id="ARBA00022842"/>
    </source>
</evidence>
<reference evidence="7" key="1">
    <citation type="submission" date="2019-01" db="EMBL/GenBank/DDBJ databases">
        <title>Gri0909 isolated from a small marine red alga.</title>
        <authorList>
            <person name="Kim J."/>
            <person name="Jeong S.E."/>
            <person name="Jeon C.O."/>
        </authorList>
    </citation>
    <scope>NUCLEOTIDE SEQUENCE [LARGE SCALE GENOMIC DNA]</scope>
    <source>
        <strain evidence="7">Gri0909</strain>
    </source>
</reference>
<keyword evidence="4 5" id="KW-0460">Magnesium</keyword>
<organism evidence="6 7">
    <name type="scientific">Hwanghaeella grinnelliae</name>
    <dbReference type="NCBI Taxonomy" id="2500179"/>
    <lineage>
        <taxon>Bacteria</taxon>
        <taxon>Pseudomonadati</taxon>
        <taxon>Pseudomonadota</taxon>
        <taxon>Alphaproteobacteria</taxon>
        <taxon>Rhodospirillales</taxon>
        <taxon>Rhodospirillaceae</taxon>
        <taxon>Hwanghaeella</taxon>
    </lineage>
</organism>
<feature type="binding site" evidence="5">
    <location>
        <position position="71"/>
    </location>
    <ligand>
        <name>Mg(2+)</name>
        <dbReference type="ChEBI" id="CHEBI:18420"/>
        <label>2</label>
    </ligand>
</feature>
<dbReference type="HAMAP" id="MF_00209">
    <property type="entry name" value="Inorganic_PPase"/>
    <property type="match status" value="1"/>
</dbReference>
<dbReference type="NCBIfam" id="NF002317">
    <property type="entry name" value="PRK01250.1"/>
    <property type="match status" value="1"/>
</dbReference>
<feature type="binding site" evidence="5">
    <location>
        <position position="142"/>
    </location>
    <ligand>
        <name>substrate</name>
    </ligand>
</feature>
<keyword evidence="3 5" id="KW-0378">Hydrolase</keyword>
<keyword evidence="2 5" id="KW-0479">Metal-binding</keyword>
<dbReference type="RefSeq" id="WP_127765650.1">
    <property type="nucleotide sequence ID" value="NZ_SADE01000002.1"/>
</dbReference>
<accession>A0A437QNX4</accession>
<name>A0A437QNX4_9PROT</name>